<dbReference type="Proteomes" id="UP000286997">
    <property type="component" value="Unassembled WGS sequence"/>
</dbReference>
<evidence type="ECO:0000256" key="1">
    <source>
        <dbReference type="SAM" id="MobiDB-lite"/>
    </source>
</evidence>
<accession>A0A3S2VZ00</accession>
<organism evidence="4 5">
    <name type="scientific">Methylobacterium oryzihabitans</name>
    <dbReference type="NCBI Taxonomy" id="2499852"/>
    <lineage>
        <taxon>Bacteria</taxon>
        <taxon>Pseudomonadati</taxon>
        <taxon>Pseudomonadota</taxon>
        <taxon>Alphaproteobacteria</taxon>
        <taxon>Hyphomicrobiales</taxon>
        <taxon>Methylobacteriaceae</taxon>
        <taxon>Methylobacterium</taxon>
    </lineage>
</organism>
<gene>
    <name evidence="4" type="ORF">EOE48_02925</name>
</gene>
<dbReference type="InterPro" id="IPR009683">
    <property type="entry name" value="Extensin-like_C"/>
</dbReference>
<keyword evidence="5" id="KW-1185">Reference proteome</keyword>
<feature type="region of interest" description="Disordered" evidence="1">
    <location>
        <begin position="241"/>
        <end position="262"/>
    </location>
</feature>
<feature type="compositionally biased region" description="Pro residues" evidence="1">
    <location>
        <begin position="31"/>
        <end position="41"/>
    </location>
</feature>
<dbReference type="RefSeq" id="WP_127727285.1">
    <property type="nucleotide sequence ID" value="NZ_SACP01000002.1"/>
</dbReference>
<evidence type="ECO:0000313" key="5">
    <source>
        <dbReference type="Proteomes" id="UP000286997"/>
    </source>
</evidence>
<dbReference type="AlphaFoldDB" id="A0A3S2VZ00"/>
<proteinExistence type="predicted"/>
<protein>
    <submittedName>
        <fullName evidence="4">Extensin family protein</fullName>
    </submittedName>
</protein>
<name>A0A3S2VZ00_9HYPH</name>
<sequence>MGRITSRVGAGPIVALAVLLAAPALAQAPAGSPPLPPPRPADVPAAPEAPTLAVPAPDPAPLPPERPADLPAPQAMPAPAEIVPDDAGCLRRLEKLGAKAQPHPPLASGLCGAARPLTLTELPDGLGLTPAATLTCTAAEALARWSTEVRVLGERHLGAAPKAIRISTSYECRGQNHDPDAKLSEHAFANGVDVMGFEFSGRAPVTVGDTREGSPEAVFAAALRARACGFFRTVLGPGSDAAHGNHLHLDERERPAGHRLCQ</sequence>
<feature type="signal peptide" evidence="2">
    <location>
        <begin position="1"/>
        <end position="26"/>
    </location>
</feature>
<evidence type="ECO:0000256" key="2">
    <source>
        <dbReference type="SAM" id="SignalP"/>
    </source>
</evidence>
<feature type="chain" id="PRO_5018753595" evidence="2">
    <location>
        <begin position="27"/>
        <end position="262"/>
    </location>
</feature>
<dbReference type="Pfam" id="PF06904">
    <property type="entry name" value="Extensin-like_C"/>
    <property type="match status" value="1"/>
</dbReference>
<evidence type="ECO:0000313" key="4">
    <source>
        <dbReference type="EMBL" id="RVU21066.1"/>
    </source>
</evidence>
<dbReference type="EMBL" id="SACP01000002">
    <property type="protein sequence ID" value="RVU21066.1"/>
    <property type="molecule type" value="Genomic_DNA"/>
</dbReference>
<keyword evidence="2" id="KW-0732">Signal</keyword>
<reference evidence="4 5" key="1">
    <citation type="submission" date="2019-01" db="EMBL/GenBank/DDBJ databases">
        <authorList>
            <person name="Chen W.-M."/>
        </authorList>
    </citation>
    <scope>NUCLEOTIDE SEQUENCE [LARGE SCALE GENOMIC DNA]</scope>
    <source>
        <strain evidence="4 5">TER-1</strain>
    </source>
</reference>
<feature type="domain" description="Extensin-like C-terminal" evidence="3">
    <location>
        <begin position="89"/>
        <end position="262"/>
    </location>
</feature>
<dbReference type="OrthoDB" id="9809788at2"/>
<feature type="compositionally biased region" description="Basic and acidic residues" evidence="1">
    <location>
        <begin position="247"/>
        <end position="256"/>
    </location>
</feature>
<comment type="caution">
    <text evidence="4">The sequence shown here is derived from an EMBL/GenBank/DDBJ whole genome shotgun (WGS) entry which is preliminary data.</text>
</comment>
<feature type="compositionally biased region" description="Low complexity" evidence="1">
    <location>
        <begin position="42"/>
        <end position="55"/>
    </location>
</feature>
<feature type="region of interest" description="Disordered" evidence="1">
    <location>
        <begin position="27"/>
        <end position="81"/>
    </location>
</feature>
<feature type="compositionally biased region" description="Pro residues" evidence="1">
    <location>
        <begin position="56"/>
        <end position="65"/>
    </location>
</feature>
<evidence type="ECO:0000259" key="3">
    <source>
        <dbReference type="Pfam" id="PF06904"/>
    </source>
</evidence>